<name>A0A3Q9GNG0_9ACTO</name>
<evidence type="ECO:0000259" key="2">
    <source>
        <dbReference type="Pfam" id="PF10728"/>
    </source>
</evidence>
<dbReference type="PANTHER" id="PTHR40459:SF1">
    <property type="entry name" value="CONSERVED HYPOTHETICAL ALANINE AND LEUCINE RICH PROTEIN"/>
    <property type="match status" value="1"/>
</dbReference>
<dbReference type="Pfam" id="PF10727">
    <property type="entry name" value="Rossmann-like"/>
    <property type="match status" value="1"/>
</dbReference>
<dbReference type="AlphaFoldDB" id="A0A3Q9GNG0"/>
<dbReference type="SUPFAM" id="SSF51735">
    <property type="entry name" value="NAD(P)-binding Rossmann-fold domains"/>
    <property type="match status" value="1"/>
</dbReference>
<dbReference type="InterPro" id="IPR019665">
    <property type="entry name" value="OxRdtase/DH_put_Rossmann_dom"/>
</dbReference>
<dbReference type="Proteomes" id="UP000275951">
    <property type="component" value="Chromosome"/>
</dbReference>
<gene>
    <name evidence="3" type="ORF">EBQ10_09470</name>
</gene>
<sequence>MENSTGRMGVGIISAGRVGTALGSALRAAGHTVIGAHAPSPDSRERLEVMLPGVPALDVETIVERSELVILALPDAEIGPLVQGLASLELWQPGQIVIHTSPRSGTEILTPAQAAGALTLALHPVMDFSGTSMDVARLAGARVVVSAANAIQPIGLALAAEMGAEGVVVNSADRPIYAAALAHARDGVSLAASQAGRALAEIGVSEPGYLLAPWASAGLEHGLARQCHCPPEPGESAERLEALQTLAAESPQLADVAESHRQLLATLVRQAVANGAIDEAQANELHTIIAAVRR</sequence>
<evidence type="ECO:0000259" key="1">
    <source>
        <dbReference type="Pfam" id="PF10727"/>
    </source>
</evidence>
<dbReference type="Gene3D" id="3.40.50.720">
    <property type="entry name" value="NAD(P)-binding Rossmann-like Domain"/>
    <property type="match status" value="1"/>
</dbReference>
<feature type="domain" description="DUF2520" evidence="2">
    <location>
        <begin position="144"/>
        <end position="222"/>
    </location>
</feature>
<dbReference type="EMBL" id="CP033905">
    <property type="protein sequence ID" value="AZR07486.1"/>
    <property type="molecule type" value="Genomic_DNA"/>
</dbReference>
<feature type="domain" description="Putative oxidoreductase/dehydrogenase Rossmann-like" evidence="1">
    <location>
        <begin position="6"/>
        <end position="124"/>
    </location>
</feature>
<reference evidence="3 4" key="1">
    <citation type="submission" date="2018-11" db="EMBL/GenBank/DDBJ databases">
        <title>Multidrug-resistant genes are associated with an 42-kb island TGI1 carrying a complex class 1 integron in a Trueperella pyogenes.</title>
        <authorList>
            <person name="Dong W."/>
        </authorList>
    </citation>
    <scope>NUCLEOTIDE SEQUENCE [LARGE SCALE GENOMIC DNA]</scope>
    <source>
        <strain evidence="3 4">TP4</strain>
    </source>
</reference>
<dbReference type="RefSeq" id="WP_126920371.1">
    <property type="nucleotide sequence ID" value="NZ_CP033905.1"/>
</dbReference>
<dbReference type="InterPro" id="IPR036291">
    <property type="entry name" value="NAD(P)-bd_dom_sf"/>
</dbReference>
<evidence type="ECO:0000313" key="3">
    <source>
        <dbReference type="EMBL" id="AZR07486.1"/>
    </source>
</evidence>
<evidence type="ECO:0000313" key="4">
    <source>
        <dbReference type="Proteomes" id="UP000275951"/>
    </source>
</evidence>
<organism evidence="3 4">
    <name type="scientific">Trueperella pyogenes</name>
    <dbReference type="NCBI Taxonomy" id="1661"/>
    <lineage>
        <taxon>Bacteria</taxon>
        <taxon>Bacillati</taxon>
        <taxon>Actinomycetota</taxon>
        <taxon>Actinomycetes</taxon>
        <taxon>Actinomycetales</taxon>
        <taxon>Actinomycetaceae</taxon>
        <taxon>Trueperella</taxon>
    </lineage>
</organism>
<accession>A0A3Q9GNG0</accession>
<dbReference type="PANTHER" id="PTHR40459">
    <property type="entry name" value="CONSERVED HYPOTHETICAL ALANINE AND LEUCINE RICH PROTEIN"/>
    <property type="match status" value="1"/>
</dbReference>
<proteinExistence type="predicted"/>
<dbReference type="InterPro" id="IPR018931">
    <property type="entry name" value="DUF2520"/>
</dbReference>
<protein>
    <submittedName>
        <fullName evidence="3">DUF2520 domain-containing protein</fullName>
    </submittedName>
</protein>
<dbReference type="Pfam" id="PF10728">
    <property type="entry name" value="DUF2520"/>
    <property type="match status" value="1"/>
</dbReference>